<keyword evidence="1" id="KW-0472">Membrane</keyword>
<organism evidence="2 3">
    <name type="scientific">Candidatus Symbiobacter mobilis CR</name>
    <dbReference type="NCBI Taxonomy" id="946483"/>
    <lineage>
        <taxon>Bacteria</taxon>
        <taxon>Pseudomonadati</taxon>
        <taxon>Pseudomonadota</taxon>
        <taxon>Betaproteobacteria</taxon>
        <taxon>Burkholderiales</taxon>
        <taxon>Comamonadaceae</taxon>
    </lineage>
</organism>
<keyword evidence="1" id="KW-1133">Transmembrane helix</keyword>
<gene>
    <name evidence="2" type="ORF">Cenrod_0509</name>
</gene>
<sequence>MVVMNKFIFPKKLLSRLGLLSLVITLALLLADQAETAIAWWIMMACMLPALIWVSSSRFLSFKVFVWSAFVTQAVTMPYFYLFPDKYQFQIHRPFYYTGLESLQIFYKVGIFLLVFLFIAGILTRILKKSIQDHHLIRLVANIHQVPTSDNLFATEKISLTTSLISTGLIILIVLLMIPLNNWMFHMGIGLTGVLPPELPYRLSGILTYLAKLVIPALLVFLYLRTRRRSFLLVVVLGLYSAFLGVSTVSRSAALMVVLAPLAFSLLDRRWPLFIVAGVLATVSLSLTTYSRNIVYLVLFGSSGSVTGLDVIGVLLKTARDIIDWDQLWLIIPSIIGRFESFEQLWRVSFVNPEILGGGWAIITKSVDWRLIDLGHDAIHLEVLGYTVPEGFYMGLGGVLEYMLAAVNQSIFFYIPFAIVAASLLILQETALRVIGNRYYINPMLLSLLIFFLSLNYFVAPGYDIMNFFFIVLCISSLFPRFAVIQTFLVLVGACSQQLRVTGRSLP</sequence>
<proteinExistence type="predicted"/>
<dbReference type="AlphaFoldDB" id="U5N8N2"/>
<evidence type="ECO:0000313" key="2">
    <source>
        <dbReference type="EMBL" id="AGX86623.1"/>
    </source>
</evidence>
<dbReference type="HOGENOM" id="CLU_537143_0_0_4"/>
<feature type="transmembrane region" description="Helical" evidence="1">
    <location>
        <begin position="270"/>
        <end position="287"/>
    </location>
</feature>
<feature type="transmembrane region" description="Helical" evidence="1">
    <location>
        <begin position="64"/>
        <end position="83"/>
    </location>
</feature>
<dbReference type="EMBL" id="CP004885">
    <property type="protein sequence ID" value="AGX86623.1"/>
    <property type="molecule type" value="Genomic_DNA"/>
</dbReference>
<keyword evidence="1" id="KW-0812">Transmembrane</keyword>
<accession>U5N8N2</accession>
<feature type="transmembrane region" description="Helical" evidence="1">
    <location>
        <begin position="37"/>
        <end position="55"/>
    </location>
</feature>
<evidence type="ECO:0000256" key="1">
    <source>
        <dbReference type="SAM" id="Phobius"/>
    </source>
</evidence>
<feature type="transmembrane region" description="Helical" evidence="1">
    <location>
        <begin position="200"/>
        <end position="224"/>
    </location>
</feature>
<dbReference type="STRING" id="946483.Cenrod_0509"/>
<feature type="transmembrane region" description="Helical" evidence="1">
    <location>
        <begin position="465"/>
        <end position="494"/>
    </location>
</feature>
<dbReference type="KEGG" id="cbx:Cenrod_0509"/>
<feature type="transmembrane region" description="Helical" evidence="1">
    <location>
        <begin position="439"/>
        <end position="459"/>
    </location>
</feature>
<evidence type="ECO:0000313" key="3">
    <source>
        <dbReference type="Proteomes" id="UP000017184"/>
    </source>
</evidence>
<feature type="transmembrane region" description="Helical" evidence="1">
    <location>
        <begin position="294"/>
        <end position="316"/>
    </location>
</feature>
<reference evidence="2 3" key="1">
    <citation type="journal article" date="2013" name="Genome Biol.">
        <title>Genomic analysis reveals key aspects of prokaryotic symbiosis in the phototrophic consortium "Chlorochromatium aggregatum".</title>
        <authorList>
            <person name="Liu Z."/>
            <person name="Muller J."/>
            <person name="Li T."/>
            <person name="Alvey R.M."/>
            <person name="Vogl K."/>
            <person name="Frigaard N.U."/>
            <person name="Rockwell N.C."/>
            <person name="Boyd E.S."/>
            <person name="Tomsho L.P."/>
            <person name="Schuster S.C."/>
            <person name="Henke P."/>
            <person name="Rohde M."/>
            <person name="Overmann J."/>
            <person name="Bryant D.A."/>
        </authorList>
    </citation>
    <scope>NUCLEOTIDE SEQUENCE [LARGE SCALE GENOMIC DNA]</scope>
    <source>
        <strain evidence="2">CR</strain>
    </source>
</reference>
<feature type="transmembrane region" description="Helical" evidence="1">
    <location>
        <begin position="158"/>
        <end position="180"/>
    </location>
</feature>
<name>U5N8N2_9BURK</name>
<feature type="transmembrane region" description="Helical" evidence="1">
    <location>
        <begin position="402"/>
        <end position="427"/>
    </location>
</feature>
<feature type="transmembrane region" description="Helical" evidence="1">
    <location>
        <begin position="231"/>
        <end position="264"/>
    </location>
</feature>
<dbReference type="RefSeq" id="WP_022771444.1">
    <property type="nucleotide sequence ID" value="NC_022576.1"/>
</dbReference>
<feature type="transmembrane region" description="Helical" evidence="1">
    <location>
        <begin position="103"/>
        <end position="123"/>
    </location>
</feature>
<keyword evidence="3" id="KW-1185">Reference proteome</keyword>
<feature type="transmembrane region" description="Helical" evidence="1">
    <location>
        <begin position="13"/>
        <end position="31"/>
    </location>
</feature>
<dbReference type="Proteomes" id="UP000017184">
    <property type="component" value="Chromosome"/>
</dbReference>
<protein>
    <submittedName>
        <fullName evidence="2">Uncharacterized protein</fullName>
    </submittedName>
</protein>